<evidence type="ECO:0000313" key="2">
    <source>
        <dbReference type="EMBL" id="CAH3185646.1"/>
    </source>
</evidence>
<dbReference type="InterPro" id="IPR011010">
    <property type="entry name" value="DNA_brk_join_enz"/>
</dbReference>
<dbReference type="Gene3D" id="1.10.443.10">
    <property type="entry name" value="Intergrase catalytic core"/>
    <property type="match status" value="1"/>
</dbReference>
<proteinExistence type="predicted"/>
<dbReference type="InterPro" id="IPR013762">
    <property type="entry name" value="Integrase-like_cat_sf"/>
</dbReference>
<sequence length="114" mass="13176">MENISSKAELSERYTNHCIRASTITALYQRGVDAKQICAITKHKDERSLSHYISQTTSEQKRQCSRLLPEAFYGHPPTQTPKTHVRQHIPKAKIPAGLEKSLQFRKHYRIIFSL</sequence>
<keyword evidence="1" id="KW-0233">DNA recombination</keyword>
<comment type="caution">
    <text evidence="2">The sequence shown here is derived from an EMBL/GenBank/DDBJ whole genome shotgun (WGS) entry which is preliminary data.</text>
</comment>
<protein>
    <recommendedName>
        <fullName evidence="4">Tyr recombinase domain-containing protein</fullName>
    </recommendedName>
</protein>
<dbReference type="Proteomes" id="UP001159405">
    <property type="component" value="Unassembled WGS sequence"/>
</dbReference>
<evidence type="ECO:0000313" key="3">
    <source>
        <dbReference type="Proteomes" id="UP001159405"/>
    </source>
</evidence>
<gene>
    <name evidence="2" type="ORF">PLOB_00033072</name>
</gene>
<organism evidence="2 3">
    <name type="scientific">Porites lobata</name>
    <dbReference type="NCBI Taxonomy" id="104759"/>
    <lineage>
        <taxon>Eukaryota</taxon>
        <taxon>Metazoa</taxon>
        <taxon>Cnidaria</taxon>
        <taxon>Anthozoa</taxon>
        <taxon>Hexacorallia</taxon>
        <taxon>Scleractinia</taxon>
        <taxon>Fungiina</taxon>
        <taxon>Poritidae</taxon>
        <taxon>Porites</taxon>
    </lineage>
</organism>
<evidence type="ECO:0000256" key="1">
    <source>
        <dbReference type="ARBA" id="ARBA00023172"/>
    </source>
</evidence>
<reference evidence="2 3" key="1">
    <citation type="submission" date="2022-05" db="EMBL/GenBank/DDBJ databases">
        <authorList>
            <consortium name="Genoscope - CEA"/>
            <person name="William W."/>
        </authorList>
    </citation>
    <scope>NUCLEOTIDE SEQUENCE [LARGE SCALE GENOMIC DNA]</scope>
</reference>
<name>A0ABN8S4J0_9CNID</name>
<dbReference type="SUPFAM" id="SSF56349">
    <property type="entry name" value="DNA breaking-rejoining enzymes"/>
    <property type="match status" value="1"/>
</dbReference>
<keyword evidence="3" id="KW-1185">Reference proteome</keyword>
<accession>A0ABN8S4J0</accession>
<dbReference type="EMBL" id="CALNXK010000436">
    <property type="protein sequence ID" value="CAH3185646.1"/>
    <property type="molecule type" value="Genomic_DNA"/>
</dbReference>
<evidence type="ECO:0008006" key="4">
    <source>
        <dbReference type="Google" id="ProtNLM"/>
    </source>
</evidence>